<sequence length="83" mass="9103">MPFFFFGQKKLDMQIEQHSSSTSTKSASSEYARSKTAANESIHKIGTGPADDADKIHIILQMGVLVKRGQDGPEGKRSSKSYI</sequence>
<comment type="caution">
    <text evidence="2">The sequence shown here is derived from an EMBL/GenBank/DDBJ whole genome shotgun (WGS) entry which is preliminary data.</text>
</comment>
<evidence type="ECO:0000256" key="1">
    <source>
        <dbReference type="SAM" id="MobiDB-lite"/>
    </source>
</evidence>
<name>A0A1E5V7A6_9POAL</name>
<keyword evidence="3" id="KW-1185">Reference proteome</keyword>
<feature type="compositionally biased region" description="Low complexity" evidence="1">
    <location>
        <begin position="19"/>
        <end position="29"/>
    </location>
</feature>
<evidence type="ECO:0000313" key="3">
    <source>
        <dbReference type="Proteomes" id="UP000095767"/>
    </source>
</evidence>
<protein>
    <submittedName>
        <fullName evidence="2">Uncharacterized protein</fullName>
    </submittedName>
</protein>
<evidence type="ECO:0000313" key="2">
    <source>
        <dbReference type="EMBL" id="OEL21043.1"/>
    </source>
</evidence>
<feature type="region of interest" description="Disordered" evidence="1">
    <location>
        <begin position="15"/>
        <end position="50"/>
    </location>
</feature>
<reference evidence="2 3" key="1">
    <citation type="submission" date="2016-09" db="EMBL/GenBank/DDBJ databases">
        <title>The draft genome of Dichanthelium oligosanthes: A C3 panicoid grass species.</title>
        <authorList>
            <person name="Studer A.J."/>
            <person name="Schnable J.C."/>
            <person name="Brutnell T.P."/>
        </authorList>
    </citation>
    <scope>NUCLEOTIDE SEQUENCE [LARGE SCALE GENOMIC DNA]</scope>
    <source>
        <strain evidence="3">cv. Kellogg 1175</strain>
        <tissue evidence="2">Leaf</tissue>
    </source>
</reference>
<accession>A0A1E5V7A6</accession>
<organism evidence="2 3">
    <name type="scientific">Dichanthelium oligosanthes</name>
    <dbReference type="NCBI Taxonomy" id="888268"/>
    <lineage>
        <taxon>Eukaryota</taxon>
        <taxon>Viridiplantae</taxon>
        <taxon>Streptophyta</taxon>
        <taxon>Embryophyta</taxon>
        <taxon>Tracheophyta</taxon>
        <taxon>Spermatophyta</taxon>
        <taxon>Magnoliopsida</taxon>
        <taxon>Liliopsida</taxon>
        <taxon>Poales</taxon>
        <taxon>Poaceae</taxon>
        <taxon>PACMAD clade</taxon>
        <taxon>Panicoideae</taxon>
        <taxon>Panicodae</taxon>
        <taxon>Paniceae</taxon>
        <taxon>Dichantheliinae</taxon>
        <taxon>Dichanthelium</taxon>
    </lineage>
</organism>
<dbReference type="EMBL" id="LWDX02048940">
    <property type="protein sequence ID" value="OEL21043.1"/>
    <property type="molecule type" value="Genomic_DNA"/>
</dbReference>
<dbReference type="AlphaFoldDB" id="A0A1E5V7A6"/>
<dbReference type="Proteomes" id="UP000095767">
    <property type="component" value="Unassembled WGS sequence"/>
</dbReference>
<gene>
    <name evidence="2" type="ORF">BAE44_0017935</name>
</gene>
<proteinExistence type="predicted"/>